<comment type="caution">
    <text evidence="11">The sequence shown here is derived from an EMBL/GenBank/DDBJ whole genome shotgun (WGS) entry which is preliminary data.</text>
</comment>
<dbReference type="PROSITE" id="PS51689">
    <property type="entry name" value="SAM_RNA_A_N6_MT"/>
    <property type="match status" value="1"/>
</dbReference>
<dbReference type="PROSITE" id="PS01131">
    <property type="entry name" value="RRNA_A_DIMETH"/>
    <property type="match status" value="1"/>
</dbReference>
<feature type="binding site" evidence="7 8">
    <location>
        <position position="169"/>
    </location>
    <ligand>
        <name>S-adenosyl-L-methionine</name>
        <dbReference type="ChEBI" id="CHEBI:59789"/>
    </ligand>
</feature>
<name>A0A5C5XQQ9_9BACT</name>
<dbReference type="HAMAP" id="MF_00607">
    <property type="entry name" value="16SrRNA_methyltr_A"/>
    <property type="match status" value="1"/>
</dbReference>
<dbReference type="PANTHER" id="PTHR11727">
    <property type="entry name" value="DIMETHYLADENOSINE TRANSFERASE"/>
    <property type="match status" value="1"/>
</dbReference>
<dbReference type="SUPFAM" id="SSF53335">
    <property type="entry name" value="S-adenosyl-L-methionine-dependent methyltransferases"/>
    <property type="match status" value="1"/>
</dbReference>
<evidence type="ECO:0000256" key="5">
    <source>
        <dbReference type="ARBA" id="ARBA00022691"/>
    </source>
</evidence>
<protein>
    <recommendedName>
        <fullName evidence="7">Ribosomal RNA small subunit methyltransferase A</fullName>
        <ecNumber evidence="7">2.1.1.182</ecNumber>
    </recommendedName>
    <alternativeName>
        <fullName evidence="7">16S rRNA (adenine(1518)-N(6)/adenine(1519)-N(6))-dimethyltransferase</fullName>
    </alternativeName>
    <alternativeName>
        <fullName evidence="7">16S rRNA dimethyladenosine transferase</fullName>
    </alternativeName>
    <alternativeName>
        <fullName evidence="7">16S rRNA dimethylase</fullName>
    </alternativeName>
    <alternativeName>
        <fullName evidence="7">S-adenosylmethionine-6-N', N'-adenosyl(rRNA) dimethyltransferase</fullName>
    </alternativeName>
</protein>
<dbReference type="EMBL" id="SJPK01000009">
    <property type="protein sequence ID" value="TWT64831.1"/>
    <property type="molecule type" value="Genomic_DNA"/>
</dbReference>
<dbReference type="InterPro" id="IPR020598">
    <property type="entry name" value="rRNA_Ade_methylase_Trfase_N"/>
</dbReference>
<keyword evidence="3 7" id="KW-0489">Methyltransferase</keyword>
<organism evidence="11 12">
    <name type="scientific">Allorhodopirellula solitaria</name>
    <dbReference type="NCBI Taxonomy" id="2527987"/>
    <lineage>
        <taxon>Bacteria</taxon>
        <taxon>Pseudomonadati</taxon>
        <taxon>Planctomycetota</taxon>
        <taxon>Planctomycetia</taxon>
        <taxon>Pirellulales</taxon>
        <taxon>Pirellulaceae</taxon>
        <taxon>Allorhodopirellula</taxon>
    </lineage>
</organism>
<evidence type="ECO:0000313" key="12">
    <source>
        <dbReference type="Proteomes" id="UP000318053"/>
    </source>
</evidence>
<evidence type="ECO:0000256" key="7">
    <source>
        <dbReference type="HAMAP-Rule" id="MF_00607"/>
    </source>
</evidence>
<feature type="compositionally biased region" description="Low complexity" evidence="9">
    <location>
        <begin position="42"/>
        <end position="60"/>
    </location>
</feature>
<comment type="subcellular location">
    <subcellularLocation>
        <location evidence="7">Cytoplasm</location>
    </subcellularLocation>
</comment>
<feature type="binding site" evidence="7 8">
    <location>
        <position position="123"/>
    </location>
    <ligand>
        <name>S-adenosyl-L-methionine</name>
        <dbReference type="ChEBI" id="CHEBI:59789"/>
    </ligand>
</feature>
<evidence type="ECO:0000313" key="11">
    <source>
        <dbReference type="EMBL" id="TWT64831.1"/>
    </source>
</evidence>
<comment type="function">
    <text evidence="7">Specifically dimethylates two adjacent adenosines (A1518 and A1519) in the loop of a conserved hairpin near the 3'-end of 16S rRNA in the 30S particle. May play a critical role in biogenesis of 30S subunits.</text>
</comment>
<keyword evidence="4 7" id="KW-0808">Transferase</keyword>
<dbReference type="NCBIfam" id="TIGR00755">
    <property type="entry name" value="ksgA"/>
    <property type="match status" value="1"/>
</dbReference>
<dbReference type="InterPro" id="IPR011530">
    <property type="entry name" value="rRNA_adenine_dimethylase"/>
</dbReference>
<dbReference type="Pfam" id="PF00398">
    <property type="entry name" value="RrnaAD"/>
    <property type="match status" value="1"/>
</dbReference>
<sequence length="396" mass="43618">MNAPDDVSPSDEPTDPLPDESASESVEPIRLDRDRSRHRRPPASSDAGPAWPAQPPAEQAKSGRTSKKRSPSPYDAAAADNSHAAYIRAKRDQQGPRQTVSYLSDRLASAGLRPVSKYGQNFLVDLNLVELIARSAELTQRDLVLEIGTGVGSLTTIMAEQAGAILTVEIDKNLHQLASEELADYPHVKLIQGDALRNKNSLRPDIMESVRDAKARLPEDGRFMLVANLPYNVATPIISNLLHESPPPDRMVVTIQKELAERMTASPGTKDYGALSVWVQSVCHAEIVRILSPGVFWPRPKVESAIIRLDLDHARRDAIPDLAFFHQTVRALFFHRRKFLRSVVISAFKGRLDKSAVDEVLASLGHGETVRAEALNLQQIQDLVEALRQAELAADN</sequence>
<evidence type="ECO:0000256" key="8">
    <source>
        <dbReference type="PROSITE-ProRule" id="PRU01026"/>
    </source>
</evidence>
<dbReference type="InterPro" id="IPR020596">
    <property type="entry name" value="rRNA_Ade_Mease_Trfase_CS"/>
</dbReference>
<dbReference type="Gene3D" id="1.10.8.100">
    <property type="entry name" value="Ribosomal RNA adenine dimethylase-like, domain 2"/>
    <property type="match status" value="1"/>
</dbReference>
<feature type="binding site" evidence="7 8">
    <location>
        <position position="194"/>
    </location>
    <ligand>
        <name>S-adenosyl-L-methionine</name>
        <dbReference type="ChEBI" id="CHEBI:59789"/>
    </ligand>
</feature>
<feature type="compositionally biased region" description="Acidic residues" evidence="9">
    <location>
        <begin position="8"/>
        <end position="22"/>
    </location>
</feature>
<keyword evidence="12" id="KW-1185">Reference proteome</keyword>
<keyword evidence="1 7" id="KW-0963">Cytoplasm</keyword>
<keyword evidence="6 7" id="KW-0694">RNA-binding</keyword>
<dbReference type="GO" id="GO:0005829">
    <property type="term" value="C:cytosol"/>
    <property type="evidence" value="ECO:0007669"/>
    <property type="project" value="TreeGrafter"/>
</dbReference>
<dbReference type="SMART" id="SM00650">
    <property type="entry name" value="rADc"/>
    <property type="match status" value="1"/>
</dbReference>
<evidence type="ECO:0000256" key="1">
    <source>
        <dbReference type="ARBA" id="ARBA00022490"/>
    </source>
</evidence>
<comment type="catalytic activity">
    <reaction evidence="7">
        <text>adenosine(1518)/adenosine(1519) in 16S rRNA + 4 S-adenosyl-L-methionine = N(6)-dimethyladenosine(1518)/N(6)-dimethyladenosine(1519) in 16S rRNA + 4 S-adenosyl-L-homocysteine + 4 H(+)</text>
        <dbReference type="Rhea" id="RHEA:19609"/>
        <dbReference type="Rhea" id="RHEA-COMP:10232"/>
        <dbReference type="Rhea" id="RHEA-COMP:10233"/>
        <dbReference type="ChEBI" id="CHEBI:15378"/>
        <dbReference type="ChEBI" id="CHEBI:57856"/>
        <dbReference type="ChEBI" id="CHEBI:59789"/>
        <dbReference type="ChEBI" id="CHEBI:74411"/>
        <dbReference type="ChEBI" id="CHEBI:74493"/>
        <dbReference type="EC" id="2.1.1.182"/>
    </reaction>
</comment>
<dbReference type="GO" id="GO:0052908">
    <property type="term" value="F:16S rRNA (adenine(1518)-N(6)/adenine(1519)-N(6))-dimethyltransferase activity"/>
    <property type="evidence" value="ECO:0007669"/>
    <property type="project" value="UniProtKB-EC"/>
</dbReference>
<gene>
    <name evidence="7 11" type="primary">rsmA</name>
    <name evidence="7" type="synonym">ksgA</name>
    <name evidence="11" type="ORF">CA85_36160</name>
</gene>
<dbReference type="EC" id="2.1.1.182" evidence="7"/>
<proteinExistence type="inferred from homology"/>
<dbReference type="RefSeq" id="WP_246112884.1">
    <property type="nucleotide sequence ID" value="NZ_SJPK01000009.1"/>
</dbReference>
<accession>A0A5C5XQQ9</accession>
<dbReference type="PANTHER" id="PTHR11727:SF7">
    <property type="entry name" value="DIMETHYLADENOSINE TRANSFERASE-RELATED"/>
    <property type="match status" value="1"/>
</dbReference>
<dbReference type="InterPro" id="IPR023165">
    <property type="entry name" value="rRNA_Ade_diMease-like_C"/>
</dbReference>
<dbReference type="InterPro" id="IPR029063">
    <property type="entry name" value="SAM-dependent_MTases_sf"/>
</dbReference>
<dbReference type="Gene3D" id="3.40.50.150">
    <property type="entry name" value="Vaccinia Virus protein VP39"/>
    <property type="match status" value="1"/>
</dbReference>
<reference evidence="11 12" key="1">
    <citation type="submission" date="2019-02" db="EMBL/GenBank/DDBJ databases">
        <title>Deep-cultivation of Planctomycetes and their phenomic and genomic characterization uncovers novel biology.</title>
        <authorList>
            <person name="Wiegand S."/>
            <person name="Jogler M."/>
            <person name="Boedeker C."/>
            <person name="Pinto D."/>
            <person name="Vollmers J."/>
            <person name="Rivas-Marin E."/>
            <person name="Kohn T."/>
            <person name="Peeters S.H."/>
            <person name="Heuer A."/>
            <person name="Rast P."/>
            <person name="Oberbeckmann S."/>
            <person name="Bunk B."/>
            <person name="Jeske O."/>
            <person name="Meyerdierks A."/>
            <person name="Storesund J.E."/>
            <person name="Kallscheuer N."/>
            <person name="Luecker S."/>
            <person name="Lage O.M."/>
            <person name="Pohl T."/>
            <person name="Merkel B.J."/>
            <person name="Hornburger P."/>
            <person name="Mueller R.-W."/>
            <person name="Bruemmer F."/>
            <person name="Labrenz M."/>
            <person name="Spormann A.M."/>
            <person name="Op Den Camp H."/>
            <person name="Overmann J."/>
            <person name="Amann R."/>
            <person name="Jetten M.S.M."/>
            <person name="Mascher T."/>
            <person name="Medema M.H."/>
            <person name="Devos D.P."/>
            <person name="Kaster A.-K."/>
            <person name="Ovreas L."/>
            <person name="Rohde M."/>
            <person name="Galperin M.Y."/>
            <person name="Jogler C."/>
        </authorList>
    </citation>
    <scope>NUCLEOTIDE SEQUENCE [LARGE SCALE GENOMIC DNA]</scope>
    <source>
        <strain evidence="11 12">CA85</strain>
    </source>
</reference>
<feature type="binding site" evidence="7 8">
    <location>
        <position position="228"/>
    </location>
    <ligand>
        <name>S-adenosyl-L-methionine</name>
        <dbReference type="ChEBI" id="CHEBI:59789"/>
    </ligand>
</feature>
<evidence type="ECO:0000256" key="9">
    <source>
        <dbReference type="SAM" id="MobiDB-lite"/>
    </source>
</evidence>
<evidence type="ECO:0000256" key="6">
    <source>
        <dbReference type="ARBA" id="ARBA00022884"/>
    </source>
</evidence>
<dbReference type="InterPro" id="IPR001737">
    <property type="entry name" value="KsgA/Erm"/>
</dbReference>
<keyword evidence="5 7" id="KW-0949">S-adenosyl-L-methionine</keyword>
<keyword evidence="2 7" id="KW-0698">rRNA processing</keyword>
<feature type="region of interest" description="Disordered" evidence="9">
    <location>
        <begin position="1"/>
        <end position="80"/>
    </location>
</feature>
<dbReference type="GO" id="GO:0003723">
    <property type="term" value="F:RNA binding"/>
    <property type="evidence" value="ECO:0007669"/>
    <property type="project" value="UniProtKB-UniRule"/>
</dbReference>
<feature type="binding site" evidence="7 8">
    <location>
        <position position="121"/>
    </location>
    <ligand>
        <name>S-adenosyl-L-methionine</name>
        <dbReference type="ChEBI" id="CHEBI:59789"/>
    </ligand>
</feature>
<feature type="domain" description="Ribosomal RNA adenine methylase transferase N-terminal" evidence="10">
    <location>
        <begin position="128"/>
        <end position="313"/>
    </location>
</feature>
<dbReference type="AlphaFoldDB" id="A0A5C5XQQ9"/>
<evidence type="ECO:0000259" key="10">
    <source>
        <dbReference type="SMART" id="SM00650"/>
    </source>
</evidence>
<evidence type="ECO:0000256" key="2">
    <source>
        <dbReference type="ARBA" id="ARBA00022552"/>
    </source>
</evidence>
<comment type="similarity">
    <text evidence="7">Belongs to the class I-like SAM-binding methyltransferase superfamily. rRNA adenine N(6)-methyltransferase family. RsmA subfamily.</text>
</comment>
<evidence type="ECO:0000256" key="3">
    <source>
        <dbReference type="ARBA" id="ARBA00022603"/>
    </source>
</evidence>
<feature type="binding site" evidence="7 8">
    <location>
        <position position="148"/>
    </location>
    <ligand>
        <name>S-adenosyl-L-methionine</name>
        <dbReference type="ChEBI" id="CHEBI:59789"/>
    </ligand>
</feature>
<evidence type="ECO:0000256" key="4">
    <source>
        <dbReference type="ARBA" id="ARBA00022679"/>
    </source>
</evidence>
<dbReference type="Proteomes" id="UP000318053">
    <property type="component" value="Unassembled WGS sequence"/>
</dbReference>